<accession>A0A9D4KIX2</accession>
<evidence type="ECO:0000313" key="3">
    <source>
        <dbReference type="Proteomes" id="UP000828390"/>
    </source>
</evidence>
<name>A0A9D4KIX2_DREPO</name>
<dbReference type="InterPro" id="IPR024810">
    <property type="entry name" value="MAB21L/cGLR"/>
</dbReference>
<dbReference type="Pfam" id="PF20266">
    <property type="entry name" value="Mab-21_C"/>
    <property type="match status" value="1"/>
</dbReference>
<dbReference type="SMART" id="SM01265">
    <property type="entry name" value="Mab-21"/>
    <property type="match status" value="1"/>
</dbReference>
<dbReference type="Gene3D" id="1.10.1410.40">
    <property type="match status" value="1"/>
</dbReference>
<dbReference type="PANTHER" id="PTHR10656:SF69">
    <property type="entry name" value="MAB-21-LIKE HHH_H2TH-LIKE DOMAIN-CONTAINING PROTEIN"/>
    <property type="match status" value="1"/>
</dbReference>
<reference evidence="2" key="1">
    <citation type="journal article" date="2019" name="bioRxiv">
        <title>The Genome of the Zebra Mussel, Dreissena polymorpha: A Resource for Invasive Species Research.</title>
        <authorList>
            <person name="McCartney M.A."/>
            <person name="Auch B."/>
            <person name="Kono T."/>
            <person name="Mallez S."/>
            <person name="Zhang Y."/>
            <person name="Obille A."/>
            <person name="Becker A."/>
            <person name="Abrahante J.E."/>
            <person name="Garbe J."/>
            <person name="Badalamenti J.P."/>
            <person name="Herman A."/>
            <person name="Mangelson H."/>
            <person name="Liachko I."/>
            <person name="Sullivan S."/>
            <person name="Sone E.D."/>
            <person name="Koren S."/>
            <person name="Silverstein K.A.T."/>
            <person name="Beckman K.B."/>
            <person name="Gohl D.M."/>
        </authorList>
    </citation>
    <scope>NUCLEOTIDE SEQUENCE</scope>
    <source>
        <strain evidence="2">Duluth1</strain>
        <tissue evidence="2">Whole animal</tissue>
    </source>
</reference>
<dbReference type="EMBL" id="JAIWYP010000004">
    <property type="protein sequence ID" value="KAH3840319.1"/>
    <property type="molecule type" value="Genomic_DNA"/>
</dbReference>
<keyword evidence="3" id="KW-1185">Reference proteome</keyword>
<sequence>MDRDRILNARWRGVLRSIPSGSKAEGLTCYMESDRDTLFVLDDVNCLEDDLNDRTFAEEITVLRSYSKMSYPGHSTLLIERRGTMITSLVNNAMCDDGYGRKVLSSDLYVNTWSHVGKKSEFQVRHDRAGPSLPFTYGGAFHTDTVHAIRYYCPSILKKWAARPRQWPPLSVVQEVESIEAVLTPVGFKGSEHKNVEWRMCFNAGEIKLVTHLNDIQVKLYILMKMVKTEVLKPRQKEVTSYTLKNIVFWIAENNPQALFHNGSLFHWLHKGLDALRVAIVTRDLPYYMIAERNLMAGCELDYELQRSWVSTITDMINEGPKIILRLPKIRQCLIAHPEPLMWYSRRRTELELLELINMNRRIKMQR</sequence>
<comment type="caution">
    <text evidence="2">The sequence shown here is derived from an EMBL/GenBank/DDBJ whole genome shotgun (WGS) entry which is preliminary data.</text>
</comment>
<protein>
    <recommendedName>
        <fullName evidence="1">Mab-21-like HhH/H2TH-like domain-containing protein</fullName>
    </recommendedName>
</protein>
<evidence type="ECO:0000259" key="1">
    <source>
        <dbReference type="Pfam" id="PF20266"/>
    </source>
</evidence>
<proteinExistence type="predicted"/>
<gene>
    <name evidence="2" type="ORF">DPMN_113766</name>
</gene>
<dbReference type="AlphaFoldDB" id="A0A9D4KIX2"/>
<dbReference type="PANTHER" id="PTHR10656">
    <property type="entry name" value="CELL FATE DETERMINING PROTEIN MAB21-RELATED"/>
    <property type="match status" value="1"/>
</dbReference>
<evidence type="ECO:0000313" key="2">
    <source>
        <dbReference type="EMBL" id="KAH3840319.1"/>
    </source>
</evidence>
<dbReference type="InterPro" id="IPR046906">
    <property type="entry name" value="Mab-21_HhH/H2TH-like"/>
</dbReference>
<reference evidence="2" key="2">
    <citation type="submission" date="2020-11" db="EMBL/GenBank/DDBJ databases">
        <authorList>
            <person name="McCartney M.A."/>
            <person name="Auch B."/>
            <person name="Kono T."/>
            <person name="Mallez S."/>
            <person name="Becker A."/>
            <person name="Gohl D.M."/>
            <person name="Silverstein K.A.T."/>
            <person name="Koren S."/>
            <person name="Bechman K.B."/>
            <person name="Herman A."/>
            <person name="Abrahante J.E."/>
            <person name="Garbe J."/>
        </authorList>
    </citation>
    <scope>NUCLEOTIDE SEQUENCE</scope>
    <source>
        <strain evidence="2">Duluth1</strain>
        <tissue evidence="2">Whole animal</tissue>
    </source>
</reference>
<feature type="domain" description="Mab-21-like HhH/H2TH-like" evidence="1">
    <location>
        <begin position="223"/>
        <end position="299"/>
    </location>
</feature>
<dbReference type="Proteomes" id="UP000828390">
    <property type="component" value="Unassembled WGS sequence"/>
</dbReference>
<organism evidence="2 3">
    <name type="scientific">Dreissena polymorpha</name>
    <name type="common">Zebra mussel</name>
    <name type="synonym">Mytilus polymorpha</name>
    <dbReference type="NCBI Taxonomy" id="45954"/>
    <lineage>
        <taxon>Eukaryota</taxon>
        <taxon>Metazoa</taxon>
        <taxon>Spiralia</taxon>
        <taxon>Lophotrochozoa</taxon>
        <taxon>Mollusca</taxon>
        <taxon>Bivalvia</taxon>
        <taxon>Autobranchia</taxon>
        <taxon>Heteroconchia</taxon>
        <taxon>Euheterodonta</taxon>
        <taxon>Imparidentia</taxon>
        <taxon>Neoheterodontei</taxon>
        <taxon>Myida</taxon>
        <taxon>Dreissenoidea</taxon>
        <taxon>Dreissenidae</taxon>
        <taxon>Dreissena</taxon>
    </lineage>
</organism>